<evidence type="ECO:0000313" key="3">
    <source>
        <dbReference type="Proteomes" id="UP000317894"/>
    </source>
</evidence>
<comment type="caution">
    <text evidence="2">The sequence shown here is derived from an EMBL/GenBank/DDBJ whole genome shotgun (WGS) entry which is preliminary data.</text>
</comment>
<evidence type="ECO:0000256" key="1">
    <source>
        <dbReference type="SAM" id="SignalP"/>
    </source>
</evidence>
<sequence length="234" mass="24858">MPMFRLPVLFAAPLIALPAAAQVVLTAPVPTLTLSAEGRSLRTPDLAEMSGGVVTTAPTAQGAMTENATKMTAVVAAIRRAGIAERDIQTAGISLQPQYRYDQNQPPVLTGYQASNTVTLRLRKLADVGRLLDTLVSVGANQLNGPNFRVDNDAAALDEARLQAVATVKARADLYAKATGVKIKRVLSITEQQGYEGRPQPMMAMRAKMEADTPVAPGEVTLSVTVTMSFEVEP</sequence>
<name>A0A552UIP5_9SPHN</name>
<dbReference type="PANTHER" id="PTHR34387:SF1">
    <property type="entry name" value="PERIPLASMIC IMMUNOGENIC PROTEIN"/>
    <property type="match status" value="1"/>
</dbReference>
<dbReference type="EMBL" id="VJWA01000001">
    <property type="protein sequence ID" value="TRW18098.1"/>
    <property type="molecule type" value="Genomic_DNA"/>
</dbReference>
<feature type="signal peptide" evidence="1">
    <location>
        <begin position="1"/>
        <end position="21"/>
    </location>
</feature>
<proteinExistence type="predicted"/>
<dbReference type="GO" id="GO:0006974">
    <property type="term" value="P:DNA damage response"/>
    <property type="evidence" value="ECO:0007669"/>
    <property type="project" value="TreeGrafter"/>
</dbReference>
<keyword evidence="1" id="KW-0732">Signal</keyword>
<protein>
    <submittedName>
        <fullName evidence="2">SIMPL domain-containing protein</fullName>
    </submittedName>
</protein>
<organism evidence="2 3">
    <name type="scientific">Glacieibacterium frigidum</name>
    <dbReference type="NCBI Taxonomy" id="2593303"/>
    <lineage>
        <taxon>Bacteria</taxon>
        <taxon>Pseudomonadati</taxon>
        <taxon>Pseudomonadota</taxon>
        <taxon>Alphaproteobacteria</taxon>
        <taxon>Sphingomonadales</taxon>
        <taxon>Sphingosinicellaceae</taxon>
        <taxon>Glacieibacterium</taxon>
    </lineage>
</organism>
<dbReference type="InterPro" id="IPR052022">
    <property type="entry name" value="26kDa_periplasmic_antigen"/>
</dbReference>
<keyword evidence="3" id="KW-1185">Reference proteome</keyword>
<gene>
    <name evidence="2" type="ORF">FMM06_08300</name>
</gene>
<dbReference type="InterPro" id="IPR007497">
    <property type="entry name" value="SIMPL/DUF541"/>
</dbReference>
<accession>A0A552UIP5</accession>
<dbReference type="OrthoDB" id="9813144at2"/>
<dbReference type="Gene3D" id="3.30.110.170">
    <property type="entry name" value="Protein of unknown function (DUF541), domain 1"/>
    <property type="match status" value="1"/>
</dbReference>
<dbReference type="Pfam" id="PF04402">
    <property type="entry name" value="SIMPL"/>
    <property type="match status" value="1"/>
</dbReference>
<feature type="chain" id="PRO_5021984621" evidence="1">
    <location>
        <begin position="22"/>
        <end position="234"/>
    </location>
</feature>
<dbReference type="Proteomes" id="UP000317894">
    <property type="component" value="Unassembled WGS sequence"/>
</dbReference>
<dbReference type="Gene3D" id="3.30.70.2970">
    <property type="entry name" value="Protein of unknown function (DUF541), domain 2"/>
    <property type="match status" value="1"/>
</dbReference>
<dbReference type="PANTHER" id="PTHR34387">
    <property type="entry name" value="SLR1258 PROTEIN"/>
    <property type="match status" value="1"/>
</dbReference>
<evidence type="ECO:0000313" key="2">
    <source>
        <dbReference type="EMBL" id="TRW18098.1"/>
    </source>
</evidence>
<reference evidence="2 3" key="1">
    <citation type="submission" date="2019-07" db="EMBL/GenBank/DDBJ databases">
        <title>Novel species isolated from glacier.</title>
        <authorList>
            <person name="Liu Q."/>
            <person name="Xin Y.-H."/>
        </authorList>
    </citation>
    <scope>NUCLEOTIDE SEQUENCE [LARGE SCALE GENOMIC DNA]</scope>
    <source>
        <strain evidence="2 3">LB1R16</strain>
    </source>
</reference>
<dbReference type="AlphaFoldDB" id="A0A552UIP5"/>